<dbReference type="PRINTS" id="PR00811">
    <property type="entry name" value="BCTERIALGSPD"/>
</dbReference>
<dbReference type="EMBL" id="NFFZ01000003">
    <property type="protein sequence ID" value="OTI64122.1"/>
    <property type="molecule type" value="Genomic_DNA"/>
</dbReference>
<dbReference type="AlphaFoldDB" id="A0A241XTD1"/>
<comment type="similarity">
    <text evidence="4">Belongs to the bacterial secretin family.</text>
</comment>
<evidence type="ECO:0000259" key="8">
    <source>
        <dbReference type="Pfam" id="PF03958"/>
    </source>
</evidence>
<dbReference type="InterPro" id="IPR001775">
    <property type="entry name" value="GspD/PilQ"/>
</dbReference>
<feature type="domain" description="NolW-like" evidence="8">
    <location>
        <begin position="366"/>
        <end position="490"/>
    </location>
</feature>
<dbReference type="GO" id="GO:0015627">
    <property type="term" value="C:type II protein secretion system complex"/>
    <property type="evidence" value="ECO:0007669"/>
    <property type="project" value="TreeGrafter"/>
</dbReference>
<dbReference type="InterPro" id="IPR050810">
    <property type="entry name" value="Bact_Secretion_Sys_Channel"/>
</dbReference>
<feature type="region of interest" description="Disordered" evidence="6">
    <location>
        <begin position="634"/>
        <end position="657"/>
    </location>
</feature>
<accession>A0A241XTD1</accession>
<dbReference type="Gene3D" id="3.30.1370.120">
    <property type="match status" value="2"/>
</dbReference>
<keyword evidence="3" id="KW-0472">Membrane</keyword>
<proteinExistence type="inferred from homology"/>
<evidence type="ECO:0000313" key="10">
    <source>
        <dbReference type="Proteomes" id="UP000194857"/>
    </source>
</evidence>
<dbReference type="Proteomes" id="UP000194857">
    <property type="component" value="Unassembled WGS sequence"/>
</dbReference>
<comment type="caution">
    <text evidence="9">The sequence shown here is derived from an EMBL/GenBank/DDBJ whole genome shotgun (WGS) entry which is preliminary data.</text>
</comment>
<evidence type="ECO:0000256" key="1">
    <source>
        <dbReference type="ARBA" id="ARBA00004370"/>
    </source>
</evidence>
<evidence type="ECO:0000256" key="2">
    <source>
        <dbReference type="ARBA" id="ARBA00022729"/>
    </source>
</evidence>
<evidence type="ECO:0000256" key="5">
    <source>
        <dbReference type="RuleBase" id="RU004004"/>
    </source>
</evidence>
<dbReference type="PROSITE" id="PS51257">
    <property type="entry name" value="PROKAR_LIPOPROTEIN"/>
    <property type="match status" value="1"/>
</dbReference>
<sequence length="759" mass="79841">MHPCHRPSFAFLRHPLSVVVCLALLAGCSTSPLQFPEPLLAKSEKAKATEGVALVSDDGKKAPASLAVPKTEFSGTPTSPRSIVGGVVDRMDKVILDDKKADISLNVEDVQLAAFINEVFGNILGLPFEIESALKEKTDRVTVRLEQPQTAQMVYEVARQVLVNYGVEILHQGDIYRFQIKQVGLSPDEPPILISGEARPSVPIAYRPVFQFVALHSVDPKDVIPWLNSAYEKSGLSVMADGARSGLMLKGMSSIVNQATEAVRLLDQPFMRGRHSLRIDPAFVSAADMASQLKTVIAAQGYSVGIGEAVGSIMLVPLESSNGLIVFANDGQLLDLVREWAQQVDRAPMAVAAGIGEEKEGLFFYEARNTRVTELAKSLRALVSGFAGEGAYGITSGLQSSASKRSGGGRRAGDDGAAPAVAPLLQAAGAAALVGGDGANGLLGGLAAGISGSGTIVEDENRNAILFRGAARTWQQMQGLLREMDKPARQVLIEVTVASVSLSDTQELGVEWEMLNGSFNSATSTGSKGSAGKGGFNYVINTAGGNTAAIQAMADNQRVRVLATPRILVKSGEQANINVGRDIPIPTAQVNDDSTTAGSTNLRNEIAYRSTGTILNVAPVVYSDSRVDLTVSQELSDSGGSSGGGGKASGGGISAPEISRTSLETSLTLKSGGSVLMGGLIRDNITDSNAGVPLLKDIPGIGFLFGRQKAVKTREEVIMLIQPYVLESDADAREVTEKLHAMLSKTLACSDRPGACRME</sequence>
<dbReference type="PANTHER" id="PTHR30332:SF25">
    <property type="entry name" value="SECRETIN XPSD"/>
    <property type="match status" value="1"/>
</dbReference>
<feature type="domain" description="Type II/III secretion system secretin-like" evidence="7">
    <location>
        <begin position="552"/>
        <end position="726"/>
    </location>
</feature>
<dbReference type="RefSeq" id="WP_023835679.1">
    <property type="nucleotide sequence ID" value="NZ_CAADLW010000359.1"/>
</dbReference>
<dbReference type="GO" id="GO:0009279">
    <property type="term" value="C:cell outer membrane"/>
    <property type="evidence" value="ECO:0007669"/>
    <property type="project" value="UniProtKB-SubCell"/>
</dbReference>
<evidence type="ECO:0000259" key="7">
    <source>
        <dbReference type="Pfam" id="PF00263"/>
    </source>
</evidence>
<evidence type="ECO:0000256" key="4">
    <source>
        <dbReference type="RuleBase" id="RU004003"/>
    </source>
</evidence>
<dbReference type="PANTHER" id="PTHR30332">
    <property type="entry name" value="PROBABLE GENERAL SECRETION PATHWAY PROTEIN D"/>
    <property type="match status" value="1"/>
</dbReference>
<name>A0A241XTD1_PSEAI</name>
<dbReference type="InterPro" id="IPR005644">
    <property type="entry name" value="NolW-like"/>
</dbReference>
<keyword evidence="5" id="KW-0813">Transport</keyword>
<dbReference type="GO" id="GO:0009306">
    <property type="term" value="P:protein secretion"/>
    <property type="evidence" value="ECO:0007669"/>
    <property type="project" value="InterPro"/>
</dbReference>
<organism evidence="9 10">
    <name type="scientific">Pseudomonas aeruginosa</name>
    <dbReference type="NCBI Taxonomy" id="287"/>
    <lineage>
        <taxon>Bacteria</taxon>
        <taxon>Pseudomonadati</taxon>
        <taxon>Pseudomonadota</taxon>
        <taxon>Gammaproteobacteria</taxon>
        <taxon>Pseudomonadales</taxon>
        <taxon>Pseudomonadaceae</taxon>
        <taxon>Pseudomonas</taxon>
    </lineage>
</organism>
<evidence type="ECO:0000256" key="3">
    <source>
        <dbReference type="ARBA" id="ARBA00023136"/>
    </source>
</evidence>
<gene>
    <name evidence="9" type="ORF">CAZ10_07875</name>
</gene>
<dbReference type="InterPro" id="IPR038591">
    <property type="entry name" value="NolW-like_sf"/>
</dbReference>
<reference evidence="9 10" key="1">
    <citation type="submission" date="2017-05" db="EMBL/GenBank/DDBJ databases">
        <authorList>
            <person name="Song R."/>
            <person name="Chenine A.L."/>
            <person name="Ruprecht R.M."/>
        </authorList>
    </citation>
    <scope>NUCLEOTIDE SEQUENCE [LARGE SCALE GENOMIC DNA]</scope>
    <source>
        <strain evidence="9 10">S567_C10_BS</strain>
    </source>
</reference>
<protein>
    <submittedName>
        <fullName evidence="9">Secretin</fullName>
    </submittedName>
</protein>
<feature type="compositionally biased region" description="Gly residues" evidence="6">
    <location>
        <begin position="640"/>
        <end position="653"/>
    </location>
</feature>
<comment type="subcellular location">
    <subcellularLocation>
        <location evidence="5">Cell outer membrane</location>
    </subcellularLocation>
    <subcellularLocation>
        <location evidence="1">Membrane</location>
    </subcellularLocation>
</comment>
<dbReference type="Pfam" id="PF00263">
    <property type="entry name" value="Secretin"/>
    <property type="match status" value="1"/>
</dbReference>
<dbReference type="InterPro" id="IPR004846">
    <property type="entry name" value="T2SS/T3SS_dom"/>
</dbReference>
<evidence type="ECO:0000256" key="6">
    <source>
        <dbReference type="SAM" id="MobiDB-lite"/>
    </source>
</evidence>
<dbReference type="Pfam" id="PF03958">
    <property type="entry name" value="Secretin_N"/>
    <property type="match status" value="1"/>
</dbReference>
<evidence type="ECO:0000313" key="9">
    <source>
        <dbReference type="EMBL" id="OTI64122.1"/>
    </source>
</evidence>
<keyword evidence="2" id="KW-0732">Signal</keyword>